<dbReference type="InterPro" id="IPR036291">
    <property type="entry name" value="NAD(P)-bd_dom_sf"/>
</dbReference>
<dbReference type="GeneID" id="54551662"/>
<dbReference type="RefSeq" id="XP_033653521.1">
    <property type="nucleotide sequence ID" value="XM_033798487.1"/>
</dbReference>
<dbReference type="Pfam" id="PF00106">
    <property type="entry name" value="adh_short"/>
    <property type="match status" value="1"/>
</dbReference>
<organism evidence="3 4">
    <name type="scientific">Westerdykella ornata</name>
    <dbReference type="NCBI Taxonomy" id="318751"/>
    <lineage>
        <taxon>Eukaryota</taxon>
        <taxon>Fungi</taxon>
        <taxon>Dikarya</taxon>
        <taxon>Ascomycota</taxon>
        <taxon>Pezizomycotina</taxon>
        <taxon>Dothideomycetes</taxon>
        <taxon>Pleosporomycetidae</taxon>
        <taxon>Pleosporales</taxon>
        <taxon>Sporormiaceae</taxon>
        <taxon>Westerdykella</taxon>
    </lineage>
</organism>
<dbReference type="GO" id="GO:0016616">
    <property type="term" value="F:oxidoreductase activity, acting on the CH-OH group of donors, NAD or NADP as acceptor"/>
    <property type="evidence" value="ECO:0007669"/>
    <property type="project" value="TreeGrafter"/>
</dbReference>
<feature type="compositionally biased region" description="Low complexity" evidence="1">
    <location>
        <begin position="170"/>
        <end position="183"/>
    </location>
</feature>
<feature type="signal peptide" evidence="2">
    <location>
        <begin position="1"/>
        <end position="17"/>
    </location>
</feature>
<accession>A0A6A6JHU3</accession>
<protein>
    <submittedName>
        <fullName evidence="3">NAD(P)-binding protein</fullName>
    </submittedName>
</protein>
<dbReference type="PRINTS" id="PR00081">
    <property type="entry name" value="GDHRDH"/>
</dbReference>
<gene>
    <name evidence="3" type="ORF">EI97DRAFT_433915</name>
</gene>
<evidence type="ECO:0000256" key="1">
    <source>
        <dbReference type="SAM" id="MobiDB-lite"/>
    </source>
</evidence>
<keyword evidence="2" id="KW-0732">Signal</keyword>
<sequence length="313" mass="33495">MPRTILITGASSGLGLALLTHYATHSPQTHIIAIDISPLPHAHLSSLRHPAFSNISFYLADISSPTDLYRVSSNLETQGTTIDLLLHCAGVRGLVKRIAEQTRDVAASETWEVMERETFMKTMEVNTWGAFNVVKSFLPYLRGPGSIRTTTSETPSETSTPKDTEGGRPGSSWSGGAFAAGASRSRRTSVPGSIAEPPAAPHSNPTITPSKPKVILMSSRMGSISDNRTGGGYAYRASKAALNALIKSFAIDVPDATFLLLHPGRVETGLVGWREEGAMTVSEALPDVVRTIEAADEGWSGRLVDKTGKDIPW</sequence>
<feature type="region of interest" description="Disordered" evidence="1">
    <location>
        <begin position="145"/>
        <end position="211"/>
    </location>
</feature>
<dbReference type="AlphaFoldDB" id="A0A6A6JHU3"/>
<proteinExistence type="predicted"/>
<dbReference type="InterPro" id="IPR052184">
    <property type="entry name" value="SDR_enzymes"/>
</dbReference>
<dbReference type="OrthoDB" id="5296at2759"/>
<dbReference type="SUPFAM" id="SSF51735">
    <property type="entry name" value="NAD(P)-binding Rossmann-fold domains"/>
    <property type="match status" value="1"/>
</dbReference>
<reference evidence="3" key="1">
    <citation type="journal article" date="2020" name="Stud. Mycol.">
        <title>101 Dothideomycetes genomes: a test case for predicting lifestyles and emergence of pathogens.</title>
        <authorList>
            <person name="Haridas S."/>
            <person name="Albert R."/>
            <person name="Binder M."/>
            <person name="Bloem J."/>
            <person name="Labutti K."/>
            <person name="Salamov A."/>
            <person name="Andreopoulos B."/>
            <person name="Baker S."/>
            <person name="Barry K."/>
            <person name="Bills G."/>
            <person name="Bluhm B."/>
            <person name="Cannon C."/>
            <person name="Castanera R."/>
            <person name="Culley D."/>
            <person name="Daum C."/>
            <person name="Ezra D."/>
            <person name="Gonzalez J."/>
            <person name="Henrissat B."/>
            <person name="Kuo A."/>
            <person name="Liang C."/>
            <person name="Lipzen A."/>
            <person name="Lutzoni F."/>
            <person name="Magnuson J."/>
            <person name="Mondo S."/>
            <person name="Nolan M."/>
            <person name="Ohm R."/>
            <person name="Pangilinan J."/>
            <person name="Park H.-J."/>
            <person name="Ramirez L."/>
            <person name="Alfaro M."/>
            <person name="Sun H."/>
            <person name="Tritt A."/>
            <person name="Yoshinaga Y."/>
            <person name="Zwiers L.-H."/>
            <person name="Turgeon B."/>
            <person name="Goodwin S."/>
            <person name="Spatafora J."/>
            <person name="Crous P."/>
            <person name="Grigoriev I."/>
        </authorList>
    </citation>
    <scope>NUCLEOTIDE SEQUENCE</scope>
    <source>
        <strain evidence="3">CBS 379.55</strain>
    </source>
</reference>
<feature type="compositionally biased region" description="Low complexity" evidence="1">
    <location>
        <begin position="149"/>
        <end position="159"/>
    </location>
</feature>
<dbReference type="PANTHER" id="PTHR45458">
    <property type="entry name" value="SHORT-CHAIN DEHYDROGENASE/REDUCTASE SDR"/>
    <property type="match status" value="1"/>
</dbReference>
<evidence type="ECO:0000313" key="4">
    <source>
        <dbReference type="Proteomes" id="UP000800097"/>
    </source>
</evidence>
<name>A0A6A6JHU3_WESOR</name>
<dbReference type="Gene3D" id="3.40.50.720">
    <property type="entry name" value="NAD(P)-binding Rossmann-like Domain"/>
    <property type="match status" value="1"/>
</dbReference>
<evidence type="ECO:0000313" key="3">
    <source>
        <dbReference type="EMBL" id="KAF2275982.1"/>
    </source>
</evidence>
<evidence type="ECO:0000256" key="2">
    <source>
        <dbReference type="SAM" id="SignalP"/>
    </source>
</evidence>
<dbReference type="PANTHER" id="PTHR45458:SF1">
    <property type="entry name" value="SHORT CHAIN DEHYDROGENASE"/>
    <property type="match status" value="1"/>
</dbReference>
<feature type="chain" id="PRO_5025625773" evidence="2">
    <location>
        <begin position="18"/>
        <end position="313"/>
    </location>
</feature>
<keyword evidence="4" id="KW-1185">Reference proteome</keyword>
<dbReference type="EMBL" id="ML986495">
    <property type="protein sequence ID" value="KAF2275982.1"/>
    <property type="molecule type" value="Genomic_DNA"/>
</dbReference>
<dbReference type="Proteomes" id="UP000800097">
    <property type="component" value="Unassembled WGS sequence"/>
</dbReference>
<dbReference type="InterPro" id="IPR002347">
    <property type="entry name" value="SDR_fam"/>
</dbReference>